<evidence type="ECO:0000256" key="1">
    <source>
        <dbReference type="SAM" id="MobiDB-lite"/>
    </source>
</evidence>
<gene>
    <name evidence="4" type="ORF">JHL17_18900</name>
</gene>
<dbReference type="Pfam" id="PF16220">
    <property type="entry name" value="DUF4880"/>
    <property type="match status" value="1"/>
</dbReference>
<keyword evidence="5" id="KW-1185">Reference proteome</keyword>
<dbReference type="Pfam" id="PF04773">
    <property type="entry name" value="FecR"/>
    <property type="match status" value="1"/>
</dbReference>
<protein>
    <submittedName>
        <fullName evidence="4">FecR family protein</fullName>
    </submittedName>
</protein>
<name>A0ABS1F7S3_9PROT</name>
<feature type="domain" description="FecR protein" evidence="2">
    <location>
        <begin position="122"/>
        <end position="211"/>
    </location>
</feature>
<dbReference type="Proteomes" id="UP000652760">
    <property type="component" value="Unassembled WGS sequence"/>
</dbReference>
<dbReference type="Gene3D" id="3.55.50.30">
    <property type="match status" value="1"/>
</dbReference>
<accession>A0ABS1F7S3</accession>
<evidence type="ECO:0000259" key="2">
    <source>
        <dbReference type="Pfam" id="PF04773"/>
    </source>
</evidence>
<feature type="domain" description="FecR N-terminal" evidence="3">
    <location>
        <begin position="14"/>
        <end position="55"/>
    </location>
</feature>
<dbReference type="RefSeq" id="WP_200195376.1">
    <property type="nucleotide sequence ID" value="NZ_JAENHM010000058.1"/>
</dbReference>
<proteinExistence type="predicted"/>
<dbReference type="InterPro" id="IPR032623">
    <property type="entry name" value="FecR_N"/>
</dbReference>
<feature type="region of interest" description="Disordered" evidence="1">
    <location>
        <begin position="69"/>
        <end position="88"/>
    </location>
</feature>
<dbReference type="PANTHER" id="PTHR30273:SF2">
    <property type="entry name" value="PROTEIN FECR"/>
    <property type="match status" value="1"/>
</dbReference>
<dbReference type="Gene3D" id="2.60.120.1440">
    <property type="match status" value="1"/>
</dbReference>
<dbReference type="InterPro" id="IPR012373">
    <property type="entry name" value="Ferrdict_sens_TM"/>
</dbReference>
<sequence length="325" mass="35266">MASSEQPIPENIREEAARWLMERDADPLSPQQQRALAAWLRADPRHARAFERLERSWDLMGSAPIEARLRQQGHGGRPPPSAPARRKAGARRWAAPAIAAGLAAAVFGLADDWPTRLRADAMTAMGEQRTLSLPDGSSVLLNTASAVAVDYRGDARRVRLLKGEASFTVAADRDRPFTVEAGDGATRALGTRFIVRRDGGDTDVLVTEHSVQVAVTGSDPVTLRQGEGLRYGSGGVTAPGPVDASAAEAWTRGRLVFVDRPLAEVVAELNRYLPAHIGIVGGDLRERRFSGVFDVRDPMAAIDTIQRTLRIESLRIANLIVVLHR</sequence>
<evidence type="ECO:0000259" key="3">
    <source>
        <dbReference type="Pfam" id="PF16220"/>
    </source>
</evidence>
<dbReference type="PIRSF" id="PIRSF018266">
    <property type="entry name" value="FecR"/>
    <property type="match status" value="1"/>
</dbReference>
<reference evidence="5" key="1">
    <citation type="submission" date="2021-01" db="EMBL/GenBank/DDBJ databases">
        <title>Genome public.</title>
        <authorList>
            <person name="Liu C."/>
            <person name="Sun Q."/>
        </authorList>
    </citation>
    <scope>NUCLEOTIDE SEQUENCE [LARGE SCALE GENOMIC DNA]</scope>
    <source>
        <strain evidence="5">YIM B02556</strain>
    </source>
</reference>
<comment type="caution">
    <text evidence="4">The sequence shown here is derived from an EMBL/GenBank/DDBJ whole genome shotgun (WGS) entry which is preliminary data.</text>
</comment>
<organism evidence="4 5">
    <name type="scientific">Azospirillum endophyticum</name>
    <dbReference type="NCBI Taxonomy" id="2800326"/>
    <lineage>
        <taxon>Bacteria</taxon>
        <taxon>Pseudomonadati</taxon>
        <taxon>Pseudomonadota</taxon>
        <taxon>Alphaproteobacteria</taxon>
        <taxon>Rhodospirillales</taxon>
        <taxon>Azospirillaceae</taxon>
        <taxon>Azospirillum</taxon>
    </lineage>
</organism>
<dbReference type="InterPro" id="IPR006860">
    <property type="entry name" value="FecR"/>
</dbReference>
<evidence type="ECO:0000313" key="5">
    <source>
        <dbReference type="Proteomes" id="UP000652760"/>
    </source>
</evidence>
<evidence type="ECO:0000313" key="4">
    <source>
        <dbReference type="EMBL" id="MBK1839483.1"/>
    </source>
</evidence>
<dbReference type="EMBL" id="JAENHM010000058">
    <property type="protein sequence ID" value="MBK1839483.1"/>
    <property type="molecule type" value="Genomic_DNA"/>
</dbReference>
<dbReference type="PANTHER" id="PTHR30273">
    <property type="entry name" value="PERIPLASMIC SIGNAL SENSOR AND SIGMA FACTOR ACTIVATOR FECR-RELATED"/>
    <property type="match status" value="1"/>
</dbReference>